<dbReference type="EC" id="2.8.1.7" evidence="2"/>
<dbReference type="Pfam" id="PF00266">
    <property type="entry name" value="Aminotran_5"/>
    <property type="match status" value="1"/>
</dbReference>
<dbReference type="InterPro" id="IPR015422">
    <property type="entry name" value="PyrdxlP-dep_Trfase_small"/>
</dbReference>
<dbReference type="EMBL" id="CADCVJ010000136">
    <property type="protein sequence ID" value="CAA9475442.1"/>
    <property type="molecule type" value="Genomic_DNA"/>
</dbReference>
<evidence type="ECO:0000259" key="1">
    <source>
        <dbReference type="Pfam" id="PF00266"/>
    </source>
</evidence>
<reference evidence="2" key="1">
    <citation type="submission" date="2020-02" db="EMBL/GenBank/DDBJ databases">
        <authorList>
            <person name="Meier V. D."/>
        </authorList>
    </citation>
    <scope>NUCLEOTIDE SEQUENCE</scope>
    <source>
        <strain evidence="2">AVDCRST_MAG38</strain>
    </source>
</reference>
<protein>
    <submittedName>
        <fullName evidence="2">Cysteine desulfurase</fullName>
        <ecNumber evidence="2">2.8.1.7</ecNumber>
    </submittedName>
</protein>
<dbReference type="PANTHER" id="PTHR43586:SF21">
    <property type="entry name" value="PYRIDOXAL PHOSPHATE (PLP)-DEPENDENT ASPARTATE AMINOTRANSFERASE SUPERFAMILY"/>
    <property type="match status" value="1"/>
</dbReference>
<dbReference type="GO" id="GO:0031071">
    <property type="term" value="F:cysteine desulfurase activity"/>
    <property type="evidence" value="ECO:0007669"/>
    <property type="project" value="UniProtKB-EC"/>
</dbReference>
<dbReference type="PANTHER" id="PTHR43586">
    <property type="entry name" value="CYSTEINE DESULFURASE"/>
    <property type="match status" value="1"/>
</dbReference>
<gene>
    <name evidence="2" type="ORF">AVDCRST_MAG38-1628</name>
</gene>
<feature type="domain" description="Aminotransferase class V" evidence="1">
    <location>
        <begin position="4"/>
        <end position="72"/>
    </location>
</feature>
<dbReference type="InterPro" id="IPR000192">
    <property type="entry name" value="Aminotrans_V_dom"/>
</dbReference>
<proteinExistence type="predicted"/>
<feature type="non-terminal residue" evidence="2">
    <location>
        <position position="1"/>
    </location>
</feature>
<dbReference type="InterPro" id="IPR015424">
    <property type="entry name" value="PyrdxlP-dep_Trfase"/>
</dbReference>
<dbReference type="Gene3D" id="3.90.1150.10">
    <property type="entry name" value="Aspartate Aminotransferase, domain 1"/>
    <property type="match status" value="1"/>
</dbReference>
<dbReference type="SUPFAM" id="SSF53383">
    <property type="entry name" value="PLP-dependent transferases"/>
    <property type="match status" value="1"/>
</dbReference>
<organism evidence="2">
    <name type="scientific">uncultured Solirubrobacteraceae bacterium</name>
    <dbReference type="NCBI Taxonomy" id="1162706"/>
    <lineage>
        <taxon>Bacteria</taxon>
        <taxon>Bacillati</taxon>
        <taxon>Actinomycetota</taxon>
        <taxon>Thermoleophilia</taxon>
        <taxon>Solirubrobacterales</taxon>
        <taxon>Solirubrobacteraceae</taxon>
        <taxon>environmental samples</taxon>
    </lineage>
</organism>
<name>A0A6J4RR71_9ACTN</name>
<evidence type="ECO:0000313" key="2">
    <source>
        <dbReference type="EMBL" id="CAA9475442.1"/>
    </source>
</evidence>
<keyword evidence="2" id="KW-0808">Transferase</keyword>
<dbReference type="AlphaFoldDB" id="A0A6J4RR71"/>
<sequence length="82" mass="8662">PQGARRTATVSFTVAGRQPRDVAAALADQALFLSHGNFYAATVVERLGLAERGGLVRAGCACYTTEDEVERLIDAVGAVARR</sequence>
<accession>A0A6J4RR71</accession>